<name>A0A2X4PMB9_9PORP</name>
<evidence type="ECO:0000313" key="1">
    <source>
        <dbReference type="EMBL" id="SQH72993.1"/>
    </source>
</evidence>
<evidence type="ECO:0000313" key="2">
    <source>
        <dbReference type="Proteomes" id="UP000249300"/>
    </source>
</evidence>
<keyword evidence="2" id="KW-1185">Reference proteome</keyword>
<organism evidence="1 2">
    <name type="scientific">Porphyromonas crevioricanis</name>
    <dbReference type="NCBI Taxonomy" id="393921"/>
    <lineage>
        <taxon>Bacteria</taxon>
        <taxon>Pseudomonadati</taxon>
        <taxon>Bacteroidota</taxon>
        <taxon>Bacteroidia</taxon>
        <taxon>Bacteroidales</taxon>
        <taxon>Porphyromonadaceae</taxon>
        <taxon>Porphyromonas</taxon>
    </lineage>
</organism>
<dbReference type="AlphaFoldDB" id="A0A2X4PMB9"/>
<reference evidence="1 2" key="1">
    <citation type="submission" date="2018-06" db="EMBL/GenBank/DDBJ databases">
        <authorList>
            <consortium name="Pathogen Informatics"/>
            <person name="Doyle S."/>
        </authorList>
    </citation>
    <scope>NUCLEOTIDE SEQUENCE [LARGE SCALE GENOMIC DNA]</scope>
    <source>
        <strain evidence="1 2">NCTC12858</strain>
    </source>
</reference>
<protein>
    <submittedName>
        <fullName evidence="1">Uncharacterized protein</fullName>
    </submittedName>
</protein>
<sequence>MLRKAVVAPPTSPYFSKVSIKINKIIQLKRPLLFCICILYKFALGEMIKL</sequence>
<gene>
    <name evidence="1" type="ORF">NCTC12858_00831</name>
</gene>
<dbReference type="KEGG" id="pcre:NCTC12858_00831"/>
<dbReference type="EMBL" id="LS483447">
    <property type="protein sequence ID" value="SQH72993.1"/>
    <property type="molecule type" value="Genomic_DNA"/>
</dbReference>
<accession>A0A2X4PMB9</accession>
<dbReference type="Proteomes" id="UP000249300">
    <property type="component" value="Chromosome 1"/>
</dbReference>
<proteinExistence type="predicted"/>